<dbReference type="PANTHER" id="PTHR34382">
    <property type="entry name" value="PTS SYSTEM N,N'-DIACETYLCHITOBIOSE-SPECIFIC EIIA COMPONENT"/>
    <property type="match status" value="1"/>
</dbReference>
<evidence type="ECO:0000256" key="3">
    <source>
        <dbReference type="ARBA" id="ARBA00022679"/>
    </source>
</evidence>
<dbReference type="AlphaFoldDB" id="A0AAW4WEL8"/>
<keyword evidence="1" id="KW-0813">Transport</keyword>
<dbReference type="PROSITE" id="PS51095">
    <property type="entry name" value="PTS_EIIA_TYPE_3"/>
    <property type="match status" value="1"/>
</dbReference>
<reference evidence="8" key="1">
    <citation type="submission" date="2021-10" db="EMBL/GenBank/DDBJ databases">
        <title>Anaerobic single-cell dispensing facilitates the cultivation of human gut bacteria.</title>
        <authorList>
            <person name="Afrizal A."/>
        </authorList>
    </citation>
    <scope>NUCLEOTIDE SEQUENCE</scope>
    <source>
        <strain evidence="8">CLA-AA-H204</strain>
    </source>
</reference>
<dbReference type="GO" id="GO:0009401">
    <property type="term" value="P:phosphoenolpyruvate-dependent sugar phosphotransferase system"/>
    <property type="evidence" value="ECO:0007669"/>
    <property type="project" value="UniProtKB-KW"/>
</dbReference>
<dbReference type="Pfam" id="PF02255">
    <property type="entry name" value="PTS_IIA"/>
    <property type="match status" value="1"/>
</dbReference>
<dbReference type="GO" id="GO:0046872">
    <property type="term" value="F:metal ion binding"/>
    <property type="evidence" value="ECO:0007669"/>
    <property type="project" value="UniProtKB-KW"/>
</dbReference>
<evidence type="ECO:0000256" key="1">
    <source>
        <dbReference type="ARBA" id="ARBA00022448"/>
    </source>
</evidence>
<feature type="active site" description="Tele-phosphohistidine intermediate" evidence="5">
    <location>
        <position position="75"/>
    </location>
</feature>
<evidence type="ECO:0000256" key="7">
    <source>
        <dbReference type="PROSITE-ProRule" id="PRU00418"/>
    </source>
</evidence>
<keyword evidence="3" id="KW-0808">Transferase</keyword>
<name>A0AAW4WEL8_9FIRM</name>
<dbReference type="InterPro" id="IPR003188">
    <property type="entry name" value="PTS_IIA_lac/cel"/>
</dbReference>
<evidence type="ECO:0000256" key="2">
    <source>
        <dbReference type="ARBA" id="ARBA00022597"/>
    </source>
</evidence>
<comment type="cofactor">
    <cofactor evidence="6">
        <name>Mg(2+)</name>
        <dbReference type="ChEBI" id="CHEBI:18420"/>
    </cofactor>
    <text evidence="6">Binds 1 Mg(2+) ion per trimer.</text>
</comment>
<evidence type="ECO:0000256" key="6">
    <source>
        <dbReference type="PIRSR" id="PIRSR000699-2"/>
    </source>
</evidence>
<sequence length="105" mass="11553">MDHSEECMEMIANAGEAKTLALNALSLAGQGAFEEAEKVLQDSEDALNKAHAAHTKLLFCEAQEEDLKVTLLMMHAGDHLNSADTIKVLVEELIRVYKQTKKGEK</sequence>
<keyword evidence="2" id="KW-0762">Sugar transport</keyword>
<keyword evidence="6" id="KW-0460">Magnesium</keyword>
<protein>
    <submittedName>
        <fullName evidence="8">PTS lactose/cellobiose transporter subunit IIA</fullName>
    </submittedName>
</protein>
<gene>
    <name evidence="8" type="ORF">LKD47_03195</name>
</gene>
<dbReference type="InterPro" id="IPR036542">
    <property type="entry name" value="PTS_IIA_lac/cel_sf"/>
</dbReference>
<comment type="caution">
    <text evidence="8">The sequence shown here is derived from an EMBL/GenBank/DDBJ whole genome shotgun (WGS) entry which is preliminary data.</text>
</comment>
<accession>A0AAW4WEL8</accession>
<evidence type="ECO:0000256" key="5">
    <source>
        <dbReference type="PIRSR" id="PIRSR000699-1"/>
    </source>
</evidence>
<dbReference type="RefSeq" id="WP_227700589.1">
    <property type="nucleotide sequence ID" value="NZ_JAJEQW010000002.1"/>
</dbReference>
<dbReference type="GO" id="GO:0016740">
    <property type="term" value="F:transferase activity"/>
    <property type="evidence" value="ECO:0007669"/>
    <property type="project" value="UniProtKB-KW"/>
</dbReference>
<organism evidence="8 9">
    <name type="scientific">Roseburia amylophila</name>
    <dbReference type="NCBI Taxonomy" id="2981794"/>
    <lineage>
        <taxon>Bacteria</taxon>
        <taxon>Bacillati</taxon>
        <taxon>Bacillota</taxon>
        <taxon>Clostridia</taxon>
        <taxon>Lachnospirales</taxon>
        <taxon>Lachnospiraceae</taxon>
        <taxon>Roseburia</taxon>
    </lineage>
</organism>
<dbReference type="EMBL" id="JAJEQW010000002">
    <property type="protein sequence ID" value="MCC2241312.1"/>
    <property type="molecule type" value="Genomic_DNA"/>
</dbReference>
<evidence type="ECO:0000256" key="4">
    <source>
        <dbReference type="ARBA" id="ARBA00022683"/>
    </source>
</evidence>
<dbReference type="SUPFAM" id="SSF46973">
    <property type="entry name" value="Enzyme IIa from lactose specific PTS, IIa-lac"/>
    <property type="match status" value="1"/>
</dbReference>
<dbReference type="Proteomes" id="UP001198893">
    <property type="component" value="Unassembled WGS sequence"/>
</dbReference>
<keyword evidence="6" id="KW-0479">Metal-binding</keyword>
<keyword evidence="4" id="KW-0598">Phosphotransferase system</keyword>
<proteinExistence type="predicted"/>
<dbReference type="PANTHER" id="PTHR34382:SF7">
    <property type="entry name" value="PTS SYSTEM N,N'-DIACETYLCHITOBIOSE-SPECIFIC EIIA COMPONENT"/>
    <property type="match status" value="1"/>
</dbReference>
<feature type="binding site" evidence="6">
    <location>
        <position position="78"/>
    </location>
    <ligand>
        <name>Mg(2+)</name>
        <dbReference type="ChEBI" id="CHEBI:18420"/>
        <note>ligand shared between all trimeric partners</note>
    </ligand>
</feature>
<feature type="modified residue" description="Phosphohistidine; by HPr" evidence="7">
    <location>
        <position position="75"/>
    </location>
</feature>
<evidence type="ECO:0000313" key="8">
    <source>
        <dbReference type="EMBL" id="MCC2241312.1"/>
    </source>
</evidence>
<evidence type="ECO:0000313" key="9">
    <source>
        <dbReference type="Proteomes" id="UP001198893"/>
    </source>
</evidence>
<dbReference type="Gene3D" id="1.20.58.80">
    <property type="entry name" value="Phosphotransferase system, lactose/cellobiose-type IIA subunit"/>
    <property type="match status" value="1"/>
</dbReference>
<dbReference type="PIRSF" id="PIRSF000699">
    <property type="entry name" value="PTS_IILac_III"/>
    <property type="match status" value="1"/>
</dbReference>